<evidence type="ECO:0000313" key="2">
    <source>
        <dbReference type="Proteomes" id="UP000054549"/>
    </source>
</evidence>
<organism evidence="1 2">
    <name type="scientific">Amanita muscaria (strain Koide BX008)</name>
    <dbReference type="NCBI Taxonomy" id="946122"/>
    <lineage>
        <taxon>Eukaryota</taxon>
        <taxon>Fungi</taxon>
        <taxon>Dikarya</taxon>
        <taxon>Basidiomycota</taxon>
        <taxon>Agaricomycotina</taxon>
        <taxon>Agaricomycetes</taxon>
        <taxon>Agaricomycetidae</taxon>
        <taxon>Agaricales</taxon>
        <taxon>Pluteineae</taxon>
        <taxon>Amanitaceae</taxon>
        <taxon>Amanita</taxon>
    </lineage>
</organism>
<reference evidence="1 2" key="1">
    <citation type="submission" date="2014-04" db="EMBL/GenBank/DDBJ databases">
        <title>Evolutionary Origins and Diversification of the Mycorrhizal Mutualists.</title>
        <authorList>
            <consortium name="DOE Joint Genome Institute"/>
            <consortium name="Mycorrhizal Genomics Consortium"/>
            <person name="Kohler A."/>
            <person name="Kuo A."/>
            <person name="Nagy L.G."/>
            <person name="Floudas D."/>
            <person name="Copeland A."/>
            <person name="Barry K.W."/>
            <person name="Cichocki N."/>
            <person name="Veneault-Fourrey C."/>
            <person name="LaButti K."/>
            <person name="Lindquist E.A."/>
            <person name="Lipzen A."/>
            <person name="Lundell T."/>
            <person name="Morin E."/>
            <person name="Murat C."/>
            <person name="Riley R."/>
            <person name="Ohm R."/>
            <person name="Sun H."/>
            <person name="Tunlid A."/>
            <person name="Henrissat B."/>
            <person name="Grigoriev I.V."/>
            <person name="Hibbett D.S."/>
            <person name="Martin F."/>
        </authorList>
    </citation>
    <scope>NUCLEOTIDE SEQUENCE [LARGE SCALE GENOMIC DNA]</scope>
    <source>
        <strain evidence="1 2">Koide BX008</strain>
    </source>
</reference>
<protein>
    <submittedName>
        <fullName evidence="1">Uncharacterized protein</fullName>
    </submittedName>
</protein>
<name>A0A0C2SJX8_AMAMK</name>
<dbReference type="InParanoid" id="A0A0C2SJX8"/>
<proteinExistence type="predicted"/>
<keyword evidence="2" id="KW-1185">Reference proteome</keyword>
<evidence type="ECO:0000313" key="1">
    <source>
        <dbReference type="EMBL" id="KIL63490.1"/>
    </source>
</evidence>
<dbReference type="HOGENOM" id="CLU_2589228_0_0_1"/>
<accession>A0A0C2SJX8</accession>
<dbReference type="Proteomes" id="UP000054549">
    <property type="component" value="Unassembled WGS sequence"/>
</dbReference>
<dbReference type="AlphaFoldDB" id="A0A0C2SJX8"/>
<sequence length="80" mass="9155">MLHRVESFFITAPLAKHWSSHLVSREENPDRMPGVERMGLSARTLSWSDAVNFEDMHGNQQSWDLDRLLPLLAIVDTPVV</sequence>
<gene>
    <name evidence="1" type="ORF">M378DRAFT_164350</name>
</gene>
<dbReference type="EMBL" id="KN818258">
    <property type="protein sequence ID" value="KIL63490.1"/>
    <property type="molecule type" value="Genomic_DNA"/>
</dbReference>